<dbReference type="GO" id="GO:0003676">
    <property type="term" value="F:nucleic acid binding"/>
    <property type="evidence" value="ECO:0007669"/>
    <property type="project" value="InterPro"/>
</dbReference>
<keyword evidence="4" id="KW-1185">Reference proteome</keyword>
<name>A0A6J8A7X8_MYTCO</name>
<organism evidence="3 4">
    <name type="scientific">Mytilus coruscus</name>
    <name type="common">Sea mussel</name>
    <dbReference type="NCBI Taxonomy" id="42192"/>
    <lineage>
        <taxon>Eukaryota</taxon>
        <taxon>Metazoa</taxon>
        <taxon>Spiralia</taxon>
        <taxon>Lophotrochozoa</taxon>
        <taxon>Mollusca</taxon>
        <taxon>Bivalvia</taxon>
        <taxon>Autobranchia</taxon>
        <taxon>Pteriomorphia</taxon>
        <taxon>Mytilida</taxon>
        <taxon>Mytiloidea</taxon>
        <taxon>Mytilidae</taxon>
        <taxon>Mytilinae</taxon>
        <taxon>Mytilus</taxon>
    </lineage>
</organism>
<accession>A0A6J8A7X8</accession>
<dbReference type="EMBL" id="CACVKT020000908">
    <property type="protein sequence ID" value="CAC5363782.1"/>
    <property type="molecule type" value="Genomic_DNA"/>
</dbReference>
<evidence type="ECO:0000313" key="4">
    <source>
        <dbReference type="Proteomes" id="UP000507470"/>
    </source>
</evidence>
<dbReference type="Pfam" id="PF24764">
    <property type="entry name" value="rva_4"/>
    <property type="match status" value="1"/>
</dbReference>
<feature type="domain" description="Integrase core" evidence="2">
    <location>
        <begin position="152"/>
        <end position="340"/>
    </location>
</feature>
<dbReference type="SUPFAM" id="SSF53098">
    <property type="entry name" value="Ribonuclease H-like"/>
    <property type="match status" value="1"/>
</dbReference>
<evidence type="ECO:0000313" key="3">
    <source>
        <dbReference type="EMBL" id="CAC5363782.1"/>
    </source>
</evidence>
<sequence>MSLQDFAYLGLTDRKKIMELRTACVHFCSNILTKSNNNFFIPKEALESLLEIDLTVNESSEMFSVSESTIYRNMKMYNLSKLEFSNISDEDLEAVVAKQVVKFPCCGESLLKQILAQQNIKVQRNRLRDSMYRGDKKGILERKKGRLHRRNYSVQSPNTLWHVDTSHKLIRWNMIIAGGIDGFSRSVTFLECVDNNNADTLLNCFVKGVGKYGLPSRVRSDMDRENTLIADYMIKNRCSSRGSMITGKSVHNQRIERLWRTVYAGVLSYYYDLFYYMEDIGVLDPSDELNIYALHHVYLHKVNKKLGIWKTAWANHRIRIVHRTPMQMFTTSVMNNIVDESQPLPYSNELVTDDNPGEAENGQGTQGVELLSSSVYVTNDKFKTLR</sequence>
<dbReference type="Gene3D" id="3.30.420.10">
    <property type="entry name" value="Ribonuclease H-like superfamily/Ribonuclease H"/>
    <property type="match status" value="1"/>
</dbReference>
<dbReference type="AlphaFoldDB" id="A0A6J8A7X8"/>
<dbReference type="Proteomes" id="UP000507470">
    <property type="component" value="Unassembled WGS sequence"/>
</dbReference>
<dbReference type="OrthoDB" id="6070127at2759"/>
<reference evidence="3 4" key="1">
    <citation type="submission" date="2020-06" db="EMBL/GenBank/DDBJ databases">
        <authorList>
            <person name="Li R."/>
            <person name="Bekaert M."/>
        </authorList>
    </citation>
    <scope>NUCLEOTIDE SEQUENCE [LARGE SCALE GENOMIC DNA]</scope>
    <source>
        <strain evidence="4">wild</strain>
    </source>
</reference>
<feature type="region of interest" description="Disordered" evidence="1">
    <location>
        <begin position="345"/>
        <end position="365"/>
    </location>
</feature>
<proteinExistence type="predicted"/>
<dbReference type="PANTHER" id="PTHR46791">
    <property type="entry name" value="EXPRESSED PROTEIN"/>
    <property type="match status" value="1"/>
</dbReference>
<dbReference type="PANTHER" id="PTHR46791:SF5">
    <property type="entry name" value="CLR5 DOMAIN-CONTAINING PROTEIN-RELATED"/>
    <property type="match status" value="1"/>
</dbReference>
<evidence type="ECO:0000256" key="1">
    <source>
        <dbReference type="SAM" id="MobiDB-lite"/>
    </source>
</evidence>
<dbReference type="InterPro" id="IPR036397">
    <property type="entry name" value="RNaseH_sf"/>
</dbReference>
<dbReference type="InterPro" id="IPR058913">
    <property type="entry name" value="Integrase_dom_put"/>
</dbReference>
<dbReference type="InterPro" id="IPR012337">
    <property type="entry name" value="RNaseH-like_sf"/>
</dbReference>
<evidence type="ECO:0000259" key="2">
    <source>
        <dbReference type="Pfam" id="PF24764"/>
    </source>
</evidence>
<gene>
    <name evidence="3" type="ORF">MCOR_5079</name>
</gene>
<protein>
    <recommendedName>
        <fullName evidence="2">Integrase core domain-containing protein</fullName>
    </recommendedName>
</protein>